<evidence type="ECO:0000313" key="2">
    <source>
        <dbReference type="Proteomes" id="UP000800097"/>
    </source>
</evidence>
<dbReference type="RefSeq" id="XP_033651248.1">
    <property type="nucleotide sequence ID" value="XM_033801149.1"/>
</dbReference>
<gene>
    <name evidence="1" type="ORF">EI97DRAFT_460897</name>
</gene>
<sequence length="159" mass="18605">MPLPWPWLGDDDLPLERFEWRNDRLAEPWDVAQEHGRGYNIVVSELLATAPHHHVTEFIIDVHREKTGISQQLFREESVGLAASVDMFKMAQLTRLDLALNMEILSQMMDGDAWAFWNQPYLERALFCLTNLTHFHLHLSSVEDYINFEDLDAVPWMDL</sequence>
<accession>A0A6A6JEV5</accession>
<keyword evidence="2" id="KW-1185">Reference proteome</keyword>
<evidence type="ECO:0000313" key="1">
    <source>
        <dbReference type="EMBL" id="KAF2273709.1"/>
    </source>
</evidence>
<dbReference type="OrthoDB" id="5422579at2759"/>
<organism evidence="1 2">
    <name type="scientific">Westerdykella ornata</name>
    <dbReference type="NCBI Taxonomy" id="318751"/>
    <lineage>
        <taxon>Eukaryota</taxon>
        <taxon>Fungi</taxon>
        <taxon>Dikarya</taxon>
        <taxon>Ascomycota</taxon>
        <taxon>Pezizomycotina</taxon>
        <taxon>Dothideomycetes</taxon>
        <taxon>Pleosporomycetidae</taxon>
        <taxon>Pleosporales</taxon>
        <taxon>Sporormiaceae</taxon>
        <taxon>Westerdykella</taxon>
    </lineage>
</organism>
<dbReference type="Proteomes" id="UP000800097">
    <property type="component" value="Unassembled WGS sequence"/>
</dbReference>
<proteinExistence type="predicted"/>
<dbReference type="GeneID" id="54554324"/>
<protein>
    <submittedName>
        <fullName evidence="1">Uncharacterized protein</fullName>
    </submittedName>
</protein>
<name>A0A6A6JEV5_WESOR</name>
<reference evidence="1" key="1">
    <citation type="journal article" date="2020" name="Stud. Mycol.">
        <title>101 Dothideomycetes genomes: a test case for predicting lifestyles and emergence of pathogens.</title>
        <authorList>
            <person name="Haridas S."/>
            <person name="Albert R."/>
            <person name="Binder M."/>
            <person name="Bloem J."/>
            <person name="Labutti K."/>
            <person name="Salamov A."/>
            <person name="Andreopoulos B."/>
            <person name="Baker S."/>
            <person name="Barry K."/>
            <person name="Bills G."/>
            <person name="Bluhm B."/>
            <person name="Cannon C."/>
            <person name="Castanera R."/>
            <person name="Culley D."/>
            <person name="Daum C."/>
            <person name="Ezra D."/>
            <person name="Gonzalez J."/>
            <person name="Henrissat B."/>
            <person name="Kuo A."/>
            <person name="Liang C."/>
            <person name="Lipzen A."/>
            <person name="Lutzoni F."/>
            <person name="Magnuson J."/>
            <person name="Mondo S."/>
            <person name="Nolan M."/>
            <person name="Ohm R."/>
            <person name="Pangilinan J."/>
            <person name="Park H.-J."/>
            <person name="Ramirez L."/>
            <person name="Alfaro M."/>
            <person name="Sun H."/>
            <person name="Tritt A."/>
            <person name="Yoshinaga Y."/>
            <person name="Zwiers L.-H."/>
            <person name="Turgeon B."/>
            <person name="Goodwin S."/>
            <person name="Spatafora J."/>
            <person name="Crous P."/>
            <person name="Grigoriev I."/>
        </authorList>
    </citation>
    <scope>NUCLEOTIDE SEQUENCE</scope>
    <source>
        <strain evidence="1">CBS 379.55</strain>
    </source>
</reference>
<dbReference type="EMBL" id="ML986508">
    <property type="protein sequence ID" value="KAF2273709.1"/>
    <property type="molecule type" value="Genomic_DNA"/>
</dbReference>
<dbReference type="AlphaFoldDB" id="A0A6A6JEV5"/>